<name>A0A1W6N3Y8_9PROT</name>
<dbReference type="InterPro" id="IPR002562">
    <property type="entry name" value="3'-5'_exonuclease_dom"/>
</dbReference>
<dbReference type="OrthoDB" id="4224322at2"/>
<dbReference type="InterPro" id="IPR012337">
    <property type="entry name" value="RNaseH-like_sf"/>
</dbReference>
<dbReference type="CDD" id="cd06142">
    <property type="entry name" value="RNaseD_exo"/>
    <property type="match status" value="1"/>
</dbReference>
<organism evidence="2 3">
    <name type="scientific">Candidatus Nucleicultrix amoebiphila FS5</name>
    <dbReference type="NCBI Taxonomy" id="1414854"/>
    <lineage>
        <taxon>Bacteria</taxon>
        <taxon>Pseudomonadati</taxon>
        <taxon>Pseudomonadota</taxon>
        <taxon>Alphaproteobacteria</taxon>
        <taxon>Holosporales</taxon>
        <taxon>Candidatus Nucleicultricaceae</taxon>
        <taxon>Candidatus Nucleicultrix</taxon>
    </lineage>
</organism>
<keyword evidence="3" id="KW-1185">Reference proteome</keyword>
<evidence type="ECO:0000313" key="3">
    <source>
        <dbReference type="Proteomes" id="UP000237351"/>
    </source>
</evidence>
<gene>
    <name evidence="2" type="ORF">GQ61_03910</name>
</gene>
<evidence type="ECO:0000313" key="2">
    <source>
        <dbReference type="EMBL" id="ARN84600.1"/>
    </source>
</evidence>
<dbReference type="PANTHER" id="PTHR43040">
    <property type="entry name" value="RIBONUCLEASE D"/>
    <property type="match status" value="1"/>
</dbReference>
<feature type="domain" description="3'-5' exonuclease" evidence="1">
    <location>
        <begin position="3"/>
        <end position="172"/>
    </location>
</feature>
<accession>A0A1W6N3Y8</accession>
<keyword evidence="2" id="KW-0540">Nuclease</keyword>
<dbReference type="PANTHER" id="PTHR43040:SF1">
    <property type="entry name" value="RIBONUCLEASE D"/>
    <property type="match status" value="1"/>
</dbReference>
<evidence type="ECO:0000259" key="1">
    <source>
        <dbReference type="SMART" id="SM00474"/>
    </source>
</evidence>
<dbReference type="GO" id="GO:0003676">
    <property type="term" value="F:nucleic acid binding"/>
    <property type="evidence" value="ECO:0007669"/>
    <property type="project" value="InterPro"/>
</dbReference>
<dbReference type="KEGG" id="naf:GQ61_03910"/>
<keyword evidence="2" id="KW-0378">Hydrolase</keyword>
<dbReference type="EMBL" id="CP008743">
    <property type="protein sequence ID" value="ARN84600.1"/>
    <property type="molecule type" value="Genomic_DNA"/>
</dbReference>
<proteinExistence type="predicted"/>
<dbReference type="STRING" id="1414854.GQ61_03910"/>
<protein>
    <submittedName>
        <fullName evidence="2">3'-5' exonuclease</fullName>
    </submittedName>
</protein>
<dbReference type="Pfam" id="PF01612">
    <property type="entry name" value="DNA_pol_A_exo1"/>
    <property type="match status" value="1"/>
</dbReference>
<sequence>MKPTIKLYQGDLPADVQFDGSVAIDTETMGLNHNRDRLCLVQLSGGDGVAHLVQLNTSKEYNAPNLCKILSDPKIIKIFHFARFDVAALKHSLGVVTTPIYCTKIASKLTRTYTERHSLKDLCRDLLSIDISKEQQTSDWGNPTLKPEQMDYAAGDVLHLHQLKVKLDALLLREGRTELAKECFQFLPTCTSLDLLGYEDFYVFQH</sequence>
<dbReference type="SUPFAM" id="SSF53098">
    <property type="entry name" value="Ribonuclease H-like"/>
    <property type="match status" value="1"/>
</dbReference>
<reference evidence="2 3" key="1">
    <citation type="submission" date="2014-06" db="EMBL/GenBank/DDBJ databases">
        <title>The genome of the endonuclear symbiont Nucleicultrix amoebiphila.</title>
        <authorList>
            <person name="Schulz F."/>
            <person name="Horn M."/>
        </authorList>
    </citation>
    <scope>NUCLEOTIDE SEQUENCE [LARGE SCALE GENOMIC DNA]</scope>
    <source>
        <strain evidence="2 3">FS5</strain>
    </source>
</reference>
<dbReference type="GO" id="GO:0006139">
    <property type="term" value="P:nucleobase-containing compound metabolic process"/>
    <property type="evidence" value="ECO:0007669"/>
    <property type="project" value="InterPro"/>
</dbReference>
<dbReference type="InterPro" id="IPR036397">
    <property type="entry name" value="RNaseH_sf"/>
</dbReference>
<dbReference type="GO" id="GO:0008408">
    <property type="term" value="F:3'-5' exonuclease activity"/>
    <property type="evidence" value="ECO:0007669"/>
    <property type="project" value="InterPro"/>
</dbReference>
<dbReference type="Proteomes" id="UP000237351">
    <property type="component" value="Chromosome"/>
</dbReference>
<dbReference type="RefSeq" id="WP_085784044.1">
    <property type="nucleotide sequence ID" value="NZ_CP008743.1"/>
</dbReference>
<dbReference type="Gene3D" id="3.30.420.10">
    <property type="entry name" value="Ribonuclease H-like superfamily/Ribonuclease H"/>
    <property type="match status" value="1"/>
</dbReference>
<dbReference type="AlphaFoldDB" id="A0A1W6N3Y8"/>
<dbReference type="SMART" id="SM00474">
    <property type="entry name" value="35EXOc"/>
    <property type="match status" value="1"/>
</dbReference>
<keyword evidence="2" id="KW-0269">Exonuclease</keyword>